<dbReference type="CDD" id="cd07377">
    <property type="entry name" value="WHTH_GntR"/>
    <property type="match status" value="1"/>
</dbReference>
<dbReference type="PANTHER" id="PTHR46577">
    <property type="entry name" value="HTH-TYPE TRANSCRIPTIONAL REGULATORY PROTEIN GABR"/>
    <property type="match status" value="1"/>
</dbReference>
<dbReference type="InterPro" id="IPR000524">
    <property type="entry name" value="Tscrpt_reg_HTH_GntR"/>
</dbReference>
<dbReference type="EMBL" id="VTEQ01000002">
    <property type="protein sequence ID" value="TYS54847.1"/>
    <property type="molecule type" value="Genomic_DNA"/>
</dbReference>
<dbReference type="InterPro" id="IPR036388">
    <property type="entry name" value="WH-like_DNA-bd_sf"/>
</dbReference>
<dbReference type="GO" id="GO:0003700">
    <property type="term" value="F:DNA-binding transcription factor activity"/>
    <property type="evidence" value="ECO:0007669"/>
    <property type="project" value="InterPro"/>
</dbReference>
<evidence type="ECO:0000313" key="11">
    <source>
        <dbReference type="Proteomes" id="UP000322997"/>
    </source>
</evidence>
<dbReference type="SUPFAM" id="SSF46785">
    <property type="entry name" value="Winged helix' DNA-binding domain"/>
    <property type="match status" value="1"/>
</dbReference>
<dbReference type="GO" id="GO:0003677">
    <property type="term" value="F:DNA binding"/>
    <property type="evidence" value="ECO:0007669"/>
    <property type="project" value="UniProtKB-KW"/>
</dbReference>
<feature type="domain" description="HTH gntR-type" evidence="9">
    <location>
        <begin position="3"/>
        <end position="71"/>
    </location>
</feature>
<evidence type="ECO:0000256" key="6">
    <source>
        <dbReference type="ARBA" id="ARBA00023015"/>
    </source>
</evidence>
<dbReference type="SUPFAM" id="SSF53383">
    <property type="entry name" value="PLP-dependent transferases"/>
    <property type="match status" value="1"/>
</dbReference>
<evidence type="ECO:0000313" key="10">
    <source>
        <dbReference type="EMBL" id="TYS54847.1"/>
    </source>
</evidence>
<comment type="similarity">
    <text evidence="2">In the C-terminal section; belongs to the class-I pyridoxal-phosphate-dependent aminotransferase family.</text>
</comment>
<dbReference type="RefSeq" id="WP_148984942.1">
    <property type="nucleotide sequence ID" value="NZ_CP085398.1"/>
</dbReference>
<dbReference type="SMART" id="SM00345">
    <property type="entry name" value="HTH_GNTR"/>
    <property type="match status" value="1"/>
</dbReference>
<dbReference type="InterPro" id="IPR051446">
    <property type="entry name" value="HTH_trans_reg/aminotransferase"/>
</dbReference>
<evidence type="ECO:0000256" key="4">
    <source>
        <dbReference type="ARBA" id="ARBA00022679"/>
    </source>
</evidence>
<evidence type="ECO:0000256" key="7">
    <source>
        <dbReference type="ARBA" id="ARBA00023125"/>
    </source>
</evidence>
<dbReference type="CDD" id="cd00609">
    <property type="entry name" value="AAT_like"/>
    <property type="match status" value="1"/>
</dbReference>
<comment type="caution">
    <text evidence="10">The sequence shown here is derived from an EMBL/GenBank/DDBJ whole genome shotgun (WGS) entry which is preliminary data.</text>
</comment>
<evidence type="ECO:0000256" key="1">
    <source>
        <dbReference type="ARBA" id="ARBA00001933"/>
    </source>
</evidence>
<evidence type="ECO:0000256" key="5">
    <source>
        <dbReference type="ARBA" id="ARBA00022898"/>
    </source>
</evidence>
<gene>
    <name evidence="10" type="ORF">FZC83_07825</name>
</gene>
<dbReference type="FunFam" id="3.40.640.10:FF:000023">
    <property type="entry name" value="Transcriptional regulator, GntR family"/>
    <property type="match status" value="1"/>
</dbReference>
<keyword evidence="5" id="KW-0663">Pyridoxal phosphate</keyword>
<proteinExistence type="inferred from homology"/>
<dbReference type="PRINTS" id="PR00035">
    <property type="entry name" value="HTHGNTR"/>
</dbReference>
<dbReference type="Pfam" id="PF00155">
    <property type="entry name" value="Aminotran_1_2"/>
    <property type="match status" value="1"/>
</dbReference>
<dbReference type="InterPro" id="IPR036390">
    <property type="entry name" value="WH_DNA-bd_sf"/>
</dbReference>
<reference evidence="10 11" key="1">
    <citation type="submission" date="2019-08" db="EMBL/GenBank/DDBJ databases">
        <title>Bacillus genomes from the desert of Cuatro Cienegas, Coahuila.</title>
        <authorList>
            <person name="Olmedo-Alvarez G."/>
        </authorList>
    </citation>
    <scope>NUCLEOTIDE SEQUENCE [LARGE SCALE GENOMIC DNA]</scope>
    <source>
        <strain evidence="10 11">CH108_3D</strain>
    </source>
</reference>
<evidence type="ECO:0000256" key="8">
    <source>
        <dbReference type="ARBA" id="ARBA00023163"/>
    </source>
</evidence>
<dbReference type="AlphaFoldDB" id="A0A5D4RU95"/>
<organism evidence="10 11">
    <name type="scientific">Rossellomorea marisflavi</name>
    <dbReference type="NCBI Taxonomy" id="189381"/>
    <lineage>
        <taxon>Bacteria</taxon>
        <taxon>Bacillati</taxon>
        <taxon>Bacillota</taxon>
        <taxon>Bacilli</taxon>
        <taxon>Bacillales</taxon>
        <taxon>Bacillaceae</taxon>
        <taxon>Rossellomorea</taxon>
    </lineage>
</organism>
<dbReference type="InterPro" id="IPR015424">
    <property type="entry name" value="PyrdxlP-dep_Trfase"/>
</dbReference>
<evidence type="ECO:0000259" key="9">
    <source>
        <dbReference type="PROSITE" id="PS50949"/>
    </source>
</evidence>
<dbReference type="GO" id="GO:0008483">
    <property type="term" value="F:transaminase activity"/>
    <property type="evidence" value="ECO:0007669"/>
    <property type="project" value="UniProtKB-KW"/>
</dbReference>
<comment type="cofactor">
    <cofactor evidence="1">
        <name>pyridoxal 5'-phosphate</name>
        <dbReference type="ChEBI" id="CHEBI:597326"/>
    </cofactor>
</comment>
<protein>
    <submittedName>
        <fullName evidence="10">PLP-dependent aminotransferase family protein</fullName>
    </submittedName>
</protein>
<dbReference type="Pfam" id="PF00392">
    <property type="entry name" value="GntR"/>
    <property type="match status" value="1"/>
</dbReference>
<keyword evidence="3 10" id="KW-0032">Aminotransferase</keyword>
<dbReference type="PANTHER" id="PTHR46577:SF2">
    <property type="entry name" value="TRANSCRIPTIONAL REGULATORY PROTEIN"/>
    <property type="match status" value="1"/>
</dbReference>
<keyword evidence="6" id="KW-0805">Transcription regulation</keyword>
<dbReference type="Gene3D" id="3.90.1150.10">
    <property type="entry name" value="Aspartate Aminotransferase, domain 1"/>
    <property type="match status" value="1"/>
</dbReference>
<dbReference type="PROSITE" id="PS50949">
    <property type="entry name" value="HTH_GNTR"/>
    <property type="match status" value="1"/>
</dbReference>
<sequence length="488" mass="54987">MKNPKYRLIAEHIKQKITNGEWAVGTKIPSQRQLSEEFRVNRSTVITALEELTAEGLVEGKTGVGTIVTNSSWTLLGQGSLKNWNENLQLGPLKSSLQTVQTINDEESNPDLIQLSKGELSPSFFPKREMQTVMTKMATDFKTFGYEEPKGNERLREEISLHLSKNGLKVSPSSILIVSGALQGLHLIALGLLRRHSTLYLELPSYLYSLTLFQSLGIELKGFNMDQYGVTTKGFADFHKKKALYTIPNFHNPTGAVMPLRKRKELIRFCEENQLPIIEDDIYQELWIDAPPPPSLKSMDQHGSVLYLGSLSKSLSPGLRIGWVVGPEPVINRLADLKMQSDYGSSSLSQYVAAEWLGSGYHESHVANVRAALKTRRDAVLTYLDEHLSDYADWTVPTGGFFIWLTIKKPFISKNLFRRALKRGVLINPGSIYSENEAGQHIRISFAYEDLDRIKKGITQLEKIFINEGVDERSVPRAAKRRPKEIWG</sequence>
<keyword evidence="4 10" id="KW-0808">Transferase</keyword>
<accession>A0A5D4RU95</accession>
<evidence type="ECO:0000256" key="3">
    <source>
        <dbReference type="ARBA" id="ARBA00022576"/>
    </source>
</evidence>
<dbReference type="InterPro" id="IPR015421">
    <property type="entry name" value="PyrdxlP-dep_Trfase_major"/>
</dbReference>
<dbReference type="Proteomes" id="UP000322997">
    <property type="component" value="Unassembled WGS sequence"/>
</dbReference>
<keyword evidence="8" id="KW-0804">Transcription</keyword>
<dbReference type="InterPro" id="IPR004839">
    <property type="entry name" value="Aminotransferase_I/II_large"/>
</dbReference>
<dbReference type="Gene3D" id="1.10.10.10">
    <property type="entry name" value="Winged helix-like DNA-binding domain superfamily/Winged helix DNA-binding domain"/>
    <property type="match status" value="1"/>
</dbReference>
<keyword evidence="7" id="KW-0238">DNA-binding</keyword>
<evidence type="ECO:0000256" key="2">
    <source>
        <dbReference type="ARBA" id="ARBA00005384"/>
    </source>
</evidence>
<dbReference type="GO" id="GO:0030170">
    <property type="term" value="F:pyridoxal phosphate binding"/>
    <property type="evidence" value="ECO:0007669"/>
    <property type="project" value="InterPro"/>
</dbReference>
<name>A0A5D4RU95_9BACI</name>
<dbReference type="FunFam" id="1.10.10.10:FF:000079">
    <property type="entry name" value="GntR family transcriptional regulator"/>
    <property type="match status" value="1"/>
</dbReference>
<dbReference type="Gene3D" id="3.40.640.10">
    <property type="entry name" value="Type I PLP-dependent aspartate aminotransferase-like (Major domain)"/>
    <property type="match status" value="1"/>
</dbReference>
<dbReference type="InterPro" id="IPR015422">
    <property type="entry name" value="PyrdxlP-dep_Trfase_small"/>
</dbReference>